<protein>
    <submittedName>
        <fullName evidence="2">TOX high mobility group box family member 4-A, putative isoform 4</fullName>
    </submittedName>
</protein>
<feature type="compositionally biased region" description="Low complexity" evidence="1">
    <location>
        <begin position="43"/>
        <end position="57"/>
    </location>
</feature>
<comment type="caution">
    <text evidence="2">The sequence shown here is derived from an EMBL/GenBank/DDBJ whole genome shotgun (WGS) entry which is preliminary data.</text>
</comment>
<evidence type="ECO:0000313" key="2">
    <source>
        <dbReference type="EMBL" id="KAJ7980904.1"/>
    </source>
</evidence>
<dbReference type="PANTHER" id="PTHR33431:SF12">
    <property type="entry name" value="HIGH MOBILITY GROUP BOX PROTEIN, PUTATIVE (DUF1635)-RELATED"/>
    <property type="match status" value="1"/>
</dbReference>
<gene>
    <name evidence="2" type="ORF">O6P43_000248</name>
</gene>
<dbReference type="PANTHER" id="PTHR33431">
    <property type="entry name" value="ENABLED-LIKE PROTEIN (DUF1635)"/>
    <property type="match status" value="1"/>
</dbReference>
<reference evidence="2 3" key="1">
    <citation type="journal article" date="2023" name="Science">
        <title>Elucidation of the pathway for biosynthesis of saponin adjuvants from the soapbark tree.</title>
        <authorList>
            <person name="Reed J."/>
            <person name="Orme A."/>
            <person name="El-Demerdash A."/>
            <person name="Owen C."/>
            <person name="Martin L.B.B."/>
            <person name="Misra R.C."/>
            <person name="Kikuchi S."/>
            <person name="Rejzek M."/>
            <person name="Martin A.C."/>
            <person name="Harkess A."/>
            <person name="Leebens-Mack J."/>
            <person name="Louveau T."/>
            <person name="Stephenson M.J."/>
            <person name="Osbourn A."/>
        </authorList>
    </citation>
    <scope>NUCLEOTIDE SEQUENCE [LARGE SCALE GENOMIC DNA]</scope>
    <source>
        <strain evidence="2">S10</strain>
    </source>
</reference>
<organism evidence="2 3">
    <name type="scientific">Quillaja saponaria</name>
    <name type="common">Soap bark tree</name>
    <dbReference type="NCBI Taxonomy" id="32244"/>
    <lineage>
        <taxon>Eukaryota</taxon>
        <taxon>Viridiplantae</taxon>
        <taxon>Streptophyta</taxon>
        <taxon>Embryophyta</taxon>
        <taxon>Tracheophyta</taxon>
        <taxon>Spermatophyta</taxon>
        <taxon>Magnoliopsida</taxon>
        <taxon>eudicotyledons</taxon>
        <taxon>Gunneridae</taxon>
        <taxon>Pentapetalae</taxon>
        <taxon>rosids</taxon>
        <taxon>fabids</taxon>
        <taxon>Fabales</taxon>
        <taxon>Quillajaceae</taxon>
        <taxon>Quillaja</taxon>
    </lineage>
</organism>
<dbReference type="KEGG" id="qsa:O6P43_000248"/>
<keyword evidence="3" id="KW-1185">Reference proteome</keyword>
<proteinExistence type="predicted"/>
<feature type="region of interest" description="Disordered" evidence="1">
    <location>
        <begin position="39"/>
        <end position="58"/>
    </location>
</feature>
<dbReference type="EMBL" id="JARAOO010000001">
    <property type="protein sequence ID" value="KAJ7980904.1"/>
    <property type="molecule type" value="Genomic_DNA"/>
</dbReference>
<accession>A0AAD7VMI7</accession>
<evidence type="ECO:0000313" key="3">
    <source>
        <dbReference type="Proteomes" id="UP001163823"/>
    </source>
</evidence>
<dbReference type="Proteomes" id="UP001163823">
    <property type="component" value="Chromosome 1"/>
</dbReference>
<dbReference type="AlphaFoldDB" id="A0AAD7VMI7"/>
<evidence type="ECO:0000256" key="1">
    <source>
        <dbReference type="SAM" id="MobiDB-lite"/>
    </source>
</evidence>
<name>A0AAD7VMI7_QUISA</name>
<dbReference type="Pfam" id="PF07795">
    <property type="entry name" value="DUF1635"/>
    <property type="match status" value="1"/>
</dbReference>
<sequence length="274" mass="29220">MKQEISLRNSLNAFPLALIHFPNNVVPQVQPENPLLQTAKANSSNTESSSLSETYNYQSHNSSPVDSFFDGVSSPEFSNISAVDSANKGYVNQPLVQDFNCSLTPALVSSAMPKIDPVDALIDELVRGKPLPQKGNLLQSVTDAGPLLQNLLVAGPLPQWRNPPPLQSFDVLPLAIKGCENASTDQGPVPLAIKGYGTASINQRHVSNTSYSLTKPLNSIPHPRMPGSTYQTCSASVLNFTNAPSGTCLNNVTPMPSSVSANNNVPAGKRRKAC</sequence>
<dbReference type="InterPro" id="IPR012862">
    <property type="entry name" value="DUF1635"/>
</dbReference>